<dbReference type="Proteomes" id="UP001595548">
    <property type="component" value="Unassembled WGS sequence"/>
</dbReference>
<evidence type="ECO:0000313" key="2">
    <source>
        <dbReference type="EMBL" id="MFC3156183.1"/>
    </source>
</evidence>
<sequence>MPQLLMRTTGASAEEVDGLIELLQNQGIACYTTQAGRWRLGVDGLWLVNDKDVTRARELGGEFQYHFSQESRADFERRLAEGTAPTFASQLRQRPLVVIGTLLAIAAIAMLSLLPLLLG</sequence>
<evidence type="ECO:0000313" key="3">
    <source>
        <dbReference type="Proteomes" id="UP001595548"/>
    </source>
</evidence>
<dbReference type="Pfam" id="PF19661">
    <property type="entry name" value="DUF6164"/>
    <property type="match status" value="1"/>
</dbReference>
<organism evidence="2 3">
    <name type="scientific">Gilvimarinus japonicus</name>
    <dbReference type="NCBI Taxonomy" id="1796469"/>
    <lineage>
        <taxon>Bacteria</taxon>
        <taxon>Pseudomonadati</taxon>
        <taxon>Pseudomonadota</taxon>
        <taxon>Gammaproteobacteria</taxon>
        <taxon>Cellvibrionales</taxon>
        <taxon>Cellvibrionaceae</taxon>
        <taxon>Gilvimarinus</taxon>
    </lineage>
</organism>
<feature type="transmembrane region" description="Helical" evidence="1">
    <location>
        <begin position="96"/>
        <end position="118"/>
    </location>
</feature>
<dbReference type="EMBL" id="JBHRTL010000028">
    <property type="protein sequence ID" value="MFC3156183.1"/>
    <property type="molecule type" value="Genomic_DNA"/>
</dbReference>
<proteinExistence type="predicted"/>
<comment type="caution">
    <text evidence="2">The sequence shown here is derived from an EMBL/GenBank/DDBJ whole genome shotgun (WGS) entry which is preliminary data.</text>
</comment>
<gene>
    <name evidence="2" type="ORF">ACFOEB_13315</name>
</gene>
<evidence type="ECO:0000256" key="1">
    <source>
        <dbReference type="SAM" id="Phobius"/>
    </source>
</evidence>
<reference evidence="3" key="1">
    <citation type="journal article" date="2019" name="Int. J. Syst. Evol. Microbiol.">
        <title>The Global Catalogue of Microorganisms (GCM) 10K type strain sequencing project: providing services to taxonomists for standard genome sequencing and annotation.</title>
        <authorList>
            <consortium name="The Broad Institute Genomics Platform"/>
            <consortium name="The Broad Institute Genome Sequencing Center for Infectious Disease"/>
            <person name="Wu L."/>
            <person name="Ma J."/>
        </authorList>
    </citation>
    <scope>NUCLEOTIDE SEQUENCE [LARGE SCALE GENOMIC DNA]</scope>
    <source>
        <strain evidence="3">KCTC 52141</strain>
    </source>
</reference>
<keyword evidence="3" id="KW-1185">Reference proteome</keyword>
<accession>A0ABV7HQM7</accession>
<keyword evidence="1" id="KW-0812">Transmembrane</keyword>
<keyword evidence="1" id="KW-1133">Transmembrane helix</keyword>
<protein>
    <submittedName>
        <fullName evidence="2">DUF6164 family protein</fullName>
    </submittedName>
</protein>
<name>A0ABV7HQM7_9GAMM</name>
<keyword evidence="1" id="KW-0472">Membrane</keyword>
<dbReference type="RefSeq" id="WP_339617491.1">
    <property type="nucleotide sequence ID" value="NZ_AP031500.1"/>
</dbReference>
<dbReference type="InterPro" id="IPR046162">
    <property type="entry name" value="DUF6164"/>
</dbReference>